<dbReference type="Proteomes" id="UP000799536">
    <property type="component" value="Unassembled WGS sequence"/>
</dbReference>
<comment type="caution">
    <text evidence="1">The sequence shown here is derived from an EMBL/GenBank/DDBJ whole genome shotgun (WGS) entry which is preliminary data.</text>
</comment>
<accession>A0A9P4JI77</accession>
<reference evidence="1" key="1">
    <citation type="journal article" date="2020" name="Stud. Mycol.">
        <title>101 Dothideomycetes genomes: a test case for predicting lifestyles and emergence of pathogens.</title>
        <authorList>
            <person name="Haridas S."/>
            <person name="Albert R."/>
            <person name="Binder M."/>
            <person name="Bloem J."/>
            <person name="Labutti K."/>
            <person name="Salamov A."/>
            <person name="Andreopoulos B."/>
            <person name="Baker S."/>
            <person name="Barry K."/>
            <person name="Bills G."/>
            <person name="Bluhm B."/>
            <person name="Cannon C."/>
            <person name="Castanera R."/>
            <person name="Culley D."/>
            <person name="Daum C."/>
            <person name="Ezra D."/>
            <person name="Gonzalez J."/>
            <person name="Henrissat B."/>
            <person name="Kuo A."/>
            <person name="Liang C."/>
            <person name="Lipzen A."/>
            <person name="Lutzoni F."/>
            <person name="Magnuson J."/>
            <person name="Mondo S."/>
            <person name="Nolan M."/>
            <person name="Ohm R."/>
            <person name="Pangilinan J."/>
            <person name="Park H.-J."/>
            <person name="Ramirez L."/>
            <person name="Alfaro M."/>
            <person name="Sun H."/>
            <person name="Tritt A."/>
            <person name="Yoshinaga Y."/>
            <person name="Zwiers L.-H."/>
            <person name="Turgeon B."/>
            <person name="Goodwin S."/>
            <person name="Spatafora J."/>
            <person name="Crous P."/>
            <person name="Grigoriev I."/>
        </authorList>
    </citation>
    <scope>NUCLEOTIDE SEQUENCE</scope>
    <source>
        <strain evidence="1">ATCC 74209</strain>
    </source>
</reference>
<feature type="non-terminal residue" evidence="1">
    <location>
        <position position="1"/>
    </location>
</feature>
<dbReference type="OrthoDB" id="5381562at2759"/>
<protein>
    <submittedName>
        <fullName evidence="1">Uncharacterized protein</fullName>
    </submittedName>
</protein>
<evidence type="ECO:0000313" key="1">
    <source>
        <dbReference type="EMBL" id="KAF2198734.1"/>
    </source>
</evidence>
<gene>
    <name evidence="1" type="ORF">GQ43DRAFT_377905</name>
</gene>
<sequence>EKPKRGKDNSWCSPGNKFGWYEVGGHTLFHEMTHLHAVGSAAGVPEKEDKDQDGKTFKTSGSWDVMDWHATSYPVNARALAEAWQKGTAKDDWIRPYNSAENLAGAALGKSLFNFHHSYFKSIYLGTQKLTL</sequence>
<organism evidence="1 2">
    <name type="scientific">Delitschia confertaspora ATCC 74209</name>
    <dbReference type="NCBI Taxonomy" id="1513339"/>
    <lineage>
        <taxon>Eukaryota</taxon>
        <taxon>Fungi</taxon>
        <taxon>Dikarya</taxon>
        <taxon>Ascomycota</taxon>
        <taxon>Pezizomycotina</taxon>
        <taxon>Dothideomycetes</taxon>
        <taxon>Pleosporomycetidae</taxon>
        <taxon>Pleosporales</taxon>
        <taxon>Delitschiaceae</taxon>
        <taxon>Delitschia</taxon>
    </lineage>
</organism>
<dbReference type="EMBL" id="ML994122">
    <property type="protein sequence ID" value="KAF2198734.1"/>
    <property type="molecule type" value="Genomic_DNA"/>
</dbReference>
<name>A0A9P4JI77_9PLEO</name>
<evidence type="ECO:0000313" key="2">
    <source>
        <dbReference type="Proteomes" id="UP000799536"/>
    </source>
</evidence>
<keyword evidence="2" id="KW-1185">Reference proteome</keyword>
<dbReference type="AlphaFoldDB" id="A0A9P4JI77"/>
<proteinExistence type="predicted"/>